<gene>
    <name evidence="2" type="ORF">H8S20_04985</name>
</gene>
<dbReference type="EMBL" id="JACOOO010000005">
    <property type="protein sequence ID" value="MBC5628244.1"/>
    <property type="molecule type" value="Genomic_DNA"/>
</dbReference>
<reference evidence="2 3" key="1">
    <citation type="submission" date="2020-08" db="EMBL/GenBank/DDBJ databases">
        <title>Genome public.</title>
        <authorList>
            <person name="Liu C."/>
            <person name="Sun Q."/>
        </authorList>
    </citation>
    <scope>NUCLEOTIDE SEQUENCE [LARGE SCALE GENOMIC DNA]</scope>
    <source>
        <strain evidence="2 3">NSJ-6</strain>
    </source>
</reference>
<dbReference type="RefSeq" id="WP_186859444.1">
    <property type="nucleotide sequence ID" value="NZ_JACOOO010000005.1"/>
</dbReference>
<name>A0ABR7DA16_9CLOT</name>
<comment type="caution">
    <text evidence="2">The sequence shown here is derived from an EMBL/GenBank/DDBJ whole genome shotgun (WGS) entry which is preliminary data.</text>
</comment>
<proteinExistence type="predicted"/>
<feature type="region of interest" description="Disordered" evidence="1">
    <location>
        <begin position="1"/>
        <end position="46"/>
    </location>
</feature>
<dbReference type="Proteomes" id="UP000596929">
    <property type="component" value="Unassembled WGS sequence"/>
</dbReference>
<evidence type="ECO:0008006" key="4">
    <source>
        <dbReference type="Google" id="ProtNLM"/>
    </source>
</evidence>
<accession>A0ABR7DA16</accession>
<organism evidence="2 3">
    <name type="scientific">Clostridium hominis</name>
    <dbReference type="NCBI Taxonomy" id="2763036"/>
    <lineage>
        <taxon>Bacteria</taxon>
        <taxon>Bacillati</taxon>
        <taxon>Bacillota</taxon>
        <taxon>Clostridia</taxon>
        <taxon>Eubacteriales</taxon>
        <taxon>Clostridiaceae</taxon>
        <taxon>Clostridium</taxon>
    </lineage>
</organism>
<protein>
    <recommendedName>
        <fullName evidence="4">DUF4025 domain-containing protein</fullName>
    </recommendedName>
</protein>
<evidence type="ECO:0000313" key="3">
    <source>
        <dbReference type="Proteomes" id="UP000596929"/>
    </source>
</evidence>
<evidence type="ECO:0000256" key="1">
    <source>
        <dbReference type="SAM" id="MobiDB-lite"/>
    </source>
</evidence>
<evidence type="ECO:0000313" key="2">
    <source>
        <dbReference type="EMBL" id="MBC5628244.1"/>
    </source>
</evidence>
<keyword evidence="3" id="KW-1185">Reference proteome</keyword>
<sequence length="46" mass="5167">MKNKKTSNSKVNTDPSSSNYAQDVRNKALENTPFGEDEPSTKTDYK</sequence>